<dbReference type="Gene3D" id="3.40.50.460">
    <property type="entry name" value="Phosphofructokinase domain"/>
    <property type="match status" value="1"/>
</dbReference>
<keyword evidence="5 6" id="KW-0460">Magnesium</keyword>
<comment type="subcellular location">
    <subcellularLocation>
        <location evidence="6">Cytoplasm</location>
    </subcellularLocation>
</comment>
<reference evidence="8 9" key="1">
    <citation type="submission" date="2021-01" db="EMBL/GenBank/DDBJ databases">
        <title>Isolation and description of Catonella massiliensis sp. nov., a novel Catonella species, isolated from a stable periodontitis subject.</title>
        <authorList>
            <person name="Antezack A."/>
            <person name="Boxberger M."/>
            <person name="La Scola B."/>
            <person name="Monnet-Corti V."/>
        </authorList>
    </citation>
    <scope>NUCLEOTIDE SEQUENCE [LARGE SCALE GENOMIC DNA]</scope>
    <source>
        <strain evidence="8 9">Marseille-Q4567</strain>
    </source>
</reference>
<feature type="domain" description="Phosphofructokinase" evidence="7">
    <location>
        <begin position="4"/>
        <end position="301"/>
    </location>
</feature>
<dbReference type="Proteomes" id="UP000604730">
    <property type="component" value="Unassembled WGS sequence"/>
</dbReference>
<dbReference type="NCBIfam" id="NF010675">
    <property type="entry name" value="PRK14072.1"/>
    <property type="match status" value="1"/>
</dbReference>
<feature type="site" description="Important for catalytic activity; stabilizes the transition state when the phosphoryl donor is PPi" evidence="6">
    <location>
        <position position="139"/>
    </location>
</feature>
<evidence type="ECO:0000256" key="3">
    <source>
        <dbReference type="ARBA" id="ARBA00022723"/>
    </source>
</evidence>
<comment type="function">
    <text evidence="6">Catalyzes the phosphorylation of D-fructose 6-phosphate, the first committing step of glycolysis. Uses inorganic phosphate (PPi) as phosphoryl donor instead of ATP like common ATP-dependent phosphofructokinases (ATP-PFKs), which renders the reaction reversible, and can thus function both in glycolysis and gluconeogenesis. Consistently, PPi-PFK can replace the enzymes of both the forward (ATP-PFK) and reverse (fructose-bisphosphatase (FBPase)) reactions.</text>
</comment>
<name>A0ABS1J4P3_9FIRM</name>
<comment type="caution">
    <text evidence="8">The sequence shown here is derived from an EMBL/GenBank/DDBJ whole genome shotgun (WGS) entry which is preliminary data.</text>
</comment>
<keyword evidence="6" id="KW-0324">Glycolysis</keyword>
<dbReference type="Pfam" id="PF00365">
    <property type="entry name" value="PFK"/>
    <property type="match status" value="1"/>
</dbReference>
<dbReference type="PIRSF" id="PIRSF036483">
    <property type="entry name" value="PFK_XF0274"/>
    <property type="match status" value="1"/>
</dbReference>
<dbReference type="InterPro" id="IPR050929">
    <property type="entry name" value="PFKA"/>
</dbReference>
<gene>
    <name evidence="6" type="primary">pfp</name>
    <name evidence="8" type="ORF">JJN12_12055</name>
</gene>
<feature type="binding site" evidence="6">
    <location>
        <begin position="186"/>
        <end position="188"/>
    </location>
    <ligand>
        <name>substrate</name>
    </ligand>
</feature>
<evidence type="ECO:0000256" key="4">
    <source>
        <dbReference type="ARBA" id="ARBA00022777"/>
    </source>
</evidence>
<dbReference type="SUPFAM" id="SSF53784">
    <property type="entry name" value="Phosphofructokinase"/>
    <property type="match status" value="1"/>
</dbReference>
<dbReference type="RefSeq" id="WP_208429922.1">
    <property type="nucleotide sequence ID" value="NZ_JAEPRJ010000001.1"/>
</dbReference>
<dbReference type="Gene3D" id="3.40.50.450">
    <property type="match status" value="1"/>
</dbReference>
<keyword evidence="4 6" id="KW-0418">Kinase</keyword>
<dbReference type="InterPro" id="IPR035966">
    <property type="entry name" value="PKF_sf"/>
</dbReference>
<comment type="similarity">
    <text evidence="6">Belongs to the phosphofructokinase type A (PFKA) family. PPi-dependent PFK group II subfamily. Clade 'B2' sub-subfamily.</text>
</comment>
<sequence length="403" mass="44886">MKNLIVAQSGGPTAAINATLTGVIREWCKENKGAKVYGSRFGVEGILKENIIDLTGLSEDDLDKLMRTPASALGSCRYRLSDPKEDETDFKRVVEVFRKYDIGHFVYIGGNDSMDTVYRLSEYFNENKITDITVNGAPKTIDNDLNGIDHCPGFGSTAKYIATVCHELAREVKVYDRENILIVEIMGRNAGWLTAAAALAAEKDSEVPYLIYLSEVTLSVDKFVADLKEVMKKSKNVIVALSEGTVIEQGGKNHADEDGEVDAFGHKQLAGNGRILEKVLKDELKYKARYIELSLVQRCASHCLSETDIRESEELGRVAVRLGREGLSGKMARLIRVSDEPYKVEYSSVDIAEVANLEKKVPLQWINEAHNGVTEEMMKYLRPLVQGEMSCRYKDGVPDYLIL</sequence>
<proteinExistence type="inferred from homology"/>
<evidence type="ECO:0000256" key="1">
    <source>
        <dbReference type="ARBA" id="ARBA00001946"/>
    </source>
</evidence>
<evidence type="ECO:0000313" key="8">
    <source>
        <dbReference type="EMBL" id="MBK5898508.1"/>
    </source>
</evidence>
<evidence type="ECO:0000313" key="9">
    <source>
        <dbReference type="Proteomes" id="UP000604730"/>
    </source>
</evidence>
<feature type="site" description="Important for catalytic activity and substrate specificity; stabilizes the transition state when the phosphoryl donor is PPi; prevents ATP from binding by mimicking the alpha-phosphate group of ATP" evidence="6">
    <location>
        <position position="112"/>
    </location>
</feature>
<dbReference type="PANTHER" id="PTHR45770">
    <property type="entry name" value="ATP-DEPENDENT 6-PHOSPHOFRUCTOKINASE 1"/>
    <property type="match status" value="1"/>
</dbReference>
<dbReference type="HAMAP" id="MF_01978">
    <property type="entry name" value="Phosphofructokinase_II_B2"/>
    <property type="match status" value="1"/>
</dbReference>
<comment type="pathway">
    <text evidence="6">Carbohydrate degradation; glycolysis; D-glyceraldehyde 3-phosphate and glycerone phosphate from D-glucose: step 3/4.</text>
</comment>
<dbReference type="InterPro" id="IPR011404">
    <property type="entry name" value="PPi-PFK"/>
</dbReference>
<dbReference type="InterPro" id="IPR022953">
    <property type="entry name" value="ATP_PFK"/>
</dbReference>
<comment type="catalytic activity">
    <reaction evidence="6">
        <text>beta-D-fructose 6-phosphate + diphosphate = beta-D-fructose 1,6-bisphosphate + phosphate + H(+)</text>
        <dbReference type="Rhea" id="RHEA:13613"/>
        <dbReference type="ChEBI" id="CHEBI:15378"/>
        <dbReference type="ChEBI" id="CHEBI:32966"/>
        <dbReference type="ChEBI" id="CHEBI:33019"/>
        <dbReference type="ChEBI" id="CHEBI:43474"/>
        <dbReference type="ChEBI" id="CHEBI:57634"/>
        <dbReference type="EC" id="2.7.1.90"/>
    </reaction>
</comment>
<comment type="activity regulation">
    <text evidence="6">Non-allosteric.</text>
</comment>
<feature type="binding site" evidence="6">
    <location>
        <position position="243"/>
    </location>
    <ligand>
        <name>substrate</name>
    </ligand>
</feature>
<keyword evidence="2 6" id="KW-0808">Transferase</keyword>
<comment type="cofactor">
    <cofactor evidence="1 6">
        <name>Mg(2+)</name>
        <dbReference type="ChEBI" id="CHEBI:18420"/>
    </cofactor>
</comment>
<evidence type="ECO:0000256" key="5">
    <source>
        <dbReference type="ARBA" id="ARBA00022842"/>
    </source>
</evidence>
<organism evidence="8 9">
    <name type="scientific">Catonella massiliensis</name>
    <dbReference type="NCBI Taxonomy" id="2799636"/>
    <lineage>
        <taxon>Bacteria</taxon>
        <taxon>Bacillati</taxon>
        <taxon>Bacillota</taxon>
        <taxon>Clostridia</taxon>
        <taxon>Lachnospirales</taxon>
        <taxon>Lachnospiraceae</taxon>
        <taxon>Catonella</taxon>
    </lineage>
</organism>
<keyword evidence="3 6" id="KW-0479">Metal-binding</keyword>
<evidence type="ECO:0000256" key="2">
    <source>
        <dbReference type="ARBA" id="ARBA00022679"/>
    </source>
</evidence>
<accession>A0ABS1J4P3</accession>
<evidence type="ECO:0000256" key="6">
    <source>
        <dbReference type="HAMAP-Rule" id="MF_01978"/>
    </source>
</evidence>
<evidence type="ECO:0000259" key="7">
    <source>
        <dbReference type="Pfam" id="PF00365"/>
    </source>
</evidence>
<feature type="binding site" evidence="6">
    <location>
        <begin position="140"/>
        <end position="142"/>
    </location>
    <ligand>
        <name>substrate</name>
    </ligand>
</feature>
<feature type="binding site" evidence="6">
    <location>
        <position position="11"/>
    </location>
    <ligand>
        <name>diphosphate</name>
        <dbReference type="ChEBI" id="CHEBI:33019"/>
    </ligand>
</feature>
<keyword evidence="6" id="KW-0963">Cytoplasm</keyword>
<comment type="subunit">
    <text evidence="6">Homodimer.</text>
</comment>
<feature type="active site" description="Proton acceptor" evidence="6">
    <location>
        <position position="142"/>
    </location>
</feature>
<keyword evidence="9" id="KW-1185">Reference proteome</keyword>
<dbReference type="EMBL" id="JAEPRJ010000001">
    <property type="protein sequence ID" value="MBK5898508.1"/>
    <property type="molecule type" value="Genomic_DNA"/>
</dbReference>
<dbReference type="PRINTS" id="PR00476">
    <property type="entry name" value="PHFRCTKINASE"/>
</dbReference>
<protein>
    <recommendedName>
        <fullName evidence="6">Pyrophosphate--fructose 6-phosphate 1-phosphotransferase</fullName>
        <ecNumber evidence="6">2.7.1.90</ecNumber>
    </recommendedName>
    <alternativeName>
        <fullName evidence="6">6-phosphofructokinase, pyrophosphate dependent</fullName>
    </alternativeName>
    <alternativeName>
        <fullName evidence="6">PPi-dependent phosphofructokinase</fullName>
        <shortName evidence="6">PPi-PFK</shortName>
    </alternativeName>
    <alternativeName>
        <fullName evidence="6">Pyrophosphate-dependent 6-phosphofructose-1-kinase</fullName>
    </alternativeName>
</protein>
<dbReference type="EC" id="2.7.1.90" evidence="6"/>
<dbReference type="InterPro" id="IPR000023">
    <property type="entry name" value="Phosphofructokinase_dom"/>
</dbReference>
<feature type="binding site" evidence="6">
    <location>
        <position position="111"/>
    </location>
    <ligand>
        <name>Mg(2+)</name>
        <dbReference type="ChEBI" id="CHEBI:18420"/>
        <note>catalytic</note>
    </ligand>
</feature>
<comment type="caution">
    <text evidence="6">Lacks conserved residue(s) required for the propagation of feature annotation.</text>
</comment>